<dbReference type="Proteomes" id="UP000180166">
    <property type="component" value="Chromosome"/>
</dbReference>
<evidence type="ECO:0000313" key="3">
    <source>
        <dbReference type="EMBL" id="APA99409.1"/>
    </source>
</evidence>
<dbReference type="AlphaFoldDB" id="A0ABC9YMN6"/>
<organism evidence="4 5">
    <name type="scientific">Nocardia seriolae</name>
    <dbReference type="NCBI Taxonomy" id="37332"/>
    <lineage>
        <taxon>Bacteria</taxon>
        <taxon>Bacillati</taxon>
        <taxon>Actinomycetota</taxon>
        <taxon>Actinomycetes</taxon>
        <taxon>Mycobacteriales</taxon>
        <taxon>Nocardiaceae</taxon>
        <taxon>Nocardia</taxon>
    </lineage>
</organism>
<evidence type="ECO:0000256" key="1">
    <source>
        <dbReference type="SAM" id="MobiDB-lite"/>
    </source>
</evidence>
<dbReference type="KEGG" id="nsr:NS506_05363"/>
<accession>A0ABC9YMN6</accession>
<reference evidence="3 6" key="3">
    <citation type="submission" date="2016-10" db="EMBL/GenBank/DDBJ databases">
        <title>Genome sequence of Nocardia seriolae strain EM150506, isolated from Anguila japonica.</title>
        <authorList>
            <person name="Han H.-J."/>
        </authorList>
    </citation>
    <scope>NUCLEOTIDE SEQUENCE [LARGE SCALE GENOMIC DNA]</scope>
    <source>
        <strain evidence="3 6">EM150506</strain>
    </source>
</reference>
<dbReference type="EMBL" id="BBYQ01000007">
    <property type="protein sequence ID" value="GAP26525.1"/>
    <property type="molecule type" value="Genomic_DNA"/>
</dbReference>
<feature type="region of interest" description="Disordered" evidence="1">
    <location>
        <begin position="78"/>
        <end position="113"/>
    </location>
</feature>
<dbReference type="EMBL" id="CP017839">
    <property type="protein sequence ID" value="APA99409.1"/>
    <property type="molecule type" value="Genomic_DNA"/>
</dbReference>
<feature type="compositionally biased region" description="Basic and acidic residues" evidence="1">
    <location>
        <begin position="104"/>
        <end position="113"/>
    </location>
</feature>
<proteinExistence type="predicted"/>
<evidence type="ECO:0000313" key="6">
    <source>
        <dbReference type="Proteomes" id="UP000180166"/>
    </source>
</evidence>
<feature type="transmembrane region" description="Helical" evidence="2">
    <location>
        <begin position="15"/>
        <end position="36"/>
    </location>
</feature>
<evidence type="ECO:0008006" key="7">
    <source>
        <dbReference type="Google" id="ProtNLM"/>
    </source>
</evidence>
<reference evidence="4 5" key="2">
    <citation type="journal article" date="2016" name="Genome Announc.">
        <title>Draft Genome Sequence of Erythromycin- and Oxytetracycline-Sensitive Nocardia seriolae Strain U-1 (NBRC 110359).</title>
        <authorList>
            <person name="Imajoh M."/>
            <person name="Sukeda M."/>
            <person name="Shimizu M."/>
            <person name="Yamane J."/>
            <person name="Ohnishi K."/>
            <person name="Oshima S."/>
        </authorList>
    </citation>
    <scope>NUCLEOTIDE SEQUENCE [LARGE SCALE GENOMIC DNA]</scope>
    <source>
        <strain evidence="4 5">U-1</strain>
    </source>
</reference>
<keyword evidence="2" id="KW-0472">Membrane</keyword>
<dbReference type="Proteomes" id="UP000037179">
    <property type="component" value="Unassembled WGS sequence"/>
</dbReference>
<feature type="compositionally biased region" description="Polar residues" evidence="1">
    <location>
        <begin position="80"/>
        <end position="100"/>
    </location>
</feature>
<protein>
    <recommendedName>
        <fullName evidence="7">DUF5652 domain-containing protein</fullName>
    </recommendedName>
</protein>
<feature type="transmembrane region" description="Helical" evidence="2">
    <location>
        <begin position="48"/>
        <end position="69"/>
    </location>
</feature>
<reference evidence="5" key="1">
    <citation type="submission" date="2015-07" db="EMBL/GenBank/DDBJ databases">
        <title>Nocardia seriolae U-1 whole genome shotgun sequence.</title>
        <authorList>
            <person name="Imajoh M."/>
            <person name="Fukumoto Y."/>
            <person name="Sukeda M."/>
            <person name="Yamane J."/>
            <person name="Yamasaki K."/>
            <person name="Shimizu M."/>
            <person name="Ohnishi K."/>
            <person name="Oshima S."/>
        </authorList>
    </citation>
    <scope>NUCLEOTIDE SEQUENCE [LARGE SCALE GENOMIC DNA]</scope>
    <source>
        <strain evidence="5">U-1</strain>
    </source>
</reference>
<keyword evidence="2" id="KW-0812">Transmembrane</keyword>
<evidence type="ECO:0000313" key="4">
    <source>
        <dbReference type="EMBL" id="GAP26525.1"/>
    </source>
</evidence>
<name>A0ABC9YMN6_9NOCA</name>
<evidence type="ECO:0000256" key="2">
    <source>
        <dbReference type="SAM" id="Phobius"/>
    </source>
</evidence>
<dbReference type="GeneID" id="93374271"/>
<keyword evidence="2" id="KW-1133">Transmembrane helix</keyword>
<sequence length="113" mass="11828">MARRRWSELSTRSRALILIAAVVDGLLRIAALLDLRRRPAEQIRGSKGAWATAIVLVNSLGAVPIAYFACGRRAPGSDALATTSTPVPQSQGAAVSSTPQDAGDADRAPIPHS</sequence>
<evidence type="ECO:0000313" key="5">
    <source>
        <dbReference type="Proteomes" id="UP000037179"/>
    </source>
</evidence>
<gene>
    <name evidence="3" type="ORF">NS506_05363</name>
    <name evidence="4" type="ORF">NSK11_contig00007-0009</name>
</gene>
<keyword evidence="5" id="KW-1185">Reference proteome</keyword>
<dbReference type="RefSeq" id="WP_177327161.1">
    <property type="nucleotide sequence ID" value="NZ_AP028458.1"/>
</dbReference>